<dbReference type="EMBL" id="BBTG02000071">
    <property type="protein sequence ID" value="GAO19052.1"/>
    <property type="molecule type" value="Genomic_DNA"/>
</dbReference>
<gene>
    <name evidence="2" type="ORF">UVI_02061660</name>
</gene>
<feature type="region of interest" description="Disordered" evidence="1">
    <location>
        <begin position="89"/>
        <end position="454"/>
    </location>
</feature>
<feature type="compositionally biased region" description="Polar residues" evidence="1">
    <location>
        <begin position="322"/>
        <end position="352"/>
    </location>
</feature>
<feature type="compositionally biased region" description="Low complexity" evidence="1">
    <location>
        <begin position="222"/>
        <end position="238"/>
    </location>
</feature>
<comment type="caution">
    <text evidence="2">The sequence shown here is derived from an EMBL/GenBank/DDBJ whole genome shotgun (WGS) entry which is preliminary data.</text>
</comment>
<reference evidence="3" key="1">
    <citation type="journal article" date="2016" name="Genome Announc.">
        <title>Genome sequence of Ustilaginoidea virens IPU010, a rice pathogenic fungus causing false smut.</title>
        <authorList>
            <person name="Kumagai T."/>
            <person name="Ishii T."/>
            <person name="Terai G."/>
            <person name="Umemura M."/>
            <person name="Machida M."/>
            <person name="Asai K."/>
        </authorList>
    </citation>
    <scope>NUCLEOTIDE SEQUENCE [LARGE SCALE GENOMIC DNA]</scope>
    <source>
        <strain evidence="3">IPU010</strain>
    </source>
</reference>
<organism evidence="2 3">
    <name type="scientific">Ustilaginoidea virens</name>
    <name type="common">Rice false smut fungus</name>
    <name type="synonym">Villosiclava virens</name>
    <dbReference type="NCBI Taxonomy" id="1159556"/>
    <lineage>
        <taxon>Eukaryota</taxon>
        <taxon>Fungi</taxon>
        <taxon>Dikarya</taxon>
        <taxon>Ascomycota</taxon>
        <taxon>Pezizomycotina</taxon>
        <taxon>Sordariomycetes</taxon>
        <taxon>Hypocreomycetidae</taxon>
        <taxon>Hypocreales</taxon>
        <taxon>Clavicipitaceae</taxon>
        <taxon>Ustilaginoidea</taxon>
    </lineage>
</organism>
<feature type="compositionally biased region" description="Low complexity" evidence="1">
    <location>
        <begin position="161"/>
        <end position="173"/>
    </location>
</feature>
<evidence type="ECO:0000256" key="1">
    <source>
        <dbReference type="SAM" id="MobiDB-lite"/>
    </source>
</evidence>
<sequence>MSDSRGAGIPTLVSLAQVPPPPYPGTPLKVPEVVDMVEQAISPYLAVLSEHSSCAVDGSSRPGSFSLPRIEDSLEELDRLEEELEAVHQVTRSRQFSTSKDQLGLASAVTPLKTNSTTPSSSKPMSIKGHAATVRVKSSLKERPLLRRSASLTFREKRSDQQSSSSESQAAEVDVSRSASTKTDFSSPRHPIKSNKPPTVPKFELPGEAVARRLKKQREARQAQQAQQAEAKKTQAAASKPRVGKLLSKPTFELPGEAISRRKREELEAKIRAEEEEARKRREFKARPVRHGLGPASLPRETLTSRVRQNRPSPETTDCKPNAQQKRMSTGTARSSVVDPSTADNASQSRGRVSTVLCTDGSRATSTSIGRASGKRLSVSSEELAVQRQRGKDVLAKDSSYTRDKERDRLERELAAKTAREEAAERSRIASREWAEKKRRRELLTKQAKENEAA</sequence>
<dbReference type="AlphaFoldDB" id="A0A1B5L674"/>
<feature type="compositionally biased region" description="Polar residues" evidence="1">
    <location>
        <begin position="302"/>
        <end position="316"/>
    </location>
</feature>
<feature type="compositionally biased region" description="Polar residues" evidence="1">
    <location>
        <begin position="177"/>
        <end position="186"/>
    </location>
</feature>
<dbReference type="Proteomes" id="UP000054053">
    <property type="component" value="Unassembled WGS sequence"/>
</dbReference>
<feature type="compositionally biased region" description="Low complexity" evidence="1">
    <location>
        <begin position="110"/>
        <end position="128"/>
    </location>
</feature>
<evidence type="ECO:0000313" key="2">
    <source>
        <dbReference type="EMBL" id="GAO19052.1"/>
    </source>
</evidence>
<feature type="region of interest" description="Disordered" evidence="1">
    <location>
        <begin position="1"/>
        <end position="23"/>
    </location>
</feature>
<protein>
    <recommendedName>
        <fullName evidence="4">Carboxylesterase family protein</fullName>
    </recommendedName>
</protein>
<feature type="compositionally biased region" description="Basic and acidic residues" evidence="1">
    <location>
        <begin position="259"/>
        <end position="280"/>
    </location>
</feature>
<evidence type="ECO:0008006" key="4">
    <source>
        <dbReference type="Google" id="ProtNLM"/>
    </source>
</evidence>
<proteinExistence type="predicted"/>
<feature type="compositionally biased region" description="Basic and acidic residues" evidence="1">
    <location>
        <begin position="390"/>
        <end position="454"/>
    </location>
</feature>
<name>A0A1B5L674_USTVR</name>
<feature type="compositionally biased region" description="Basic residues" evidence="1">
    <location>
        <begin position="281"/>
        <end position="290"/>
    </location>
</feature>
<evidence type="ECO:0000313" key="3">
    <source>
        <dbReference type="Proteomes" id="UP000054053"/>
    </source>
</evidence>
<feature type="compositionally biased region" description="Polar residues" evidence="1">
    <location>
        <begin position="90"/>
        <end position="101"/>
    </location>
</feature>
<accession>A0A1B5L674</accession>